<dbReference type="EMBL" id="MQWB01000001">
    <property type="protein sequence ID" value="OZC03753.1"/>
    <property type="molecule type" value="Genomic_DNA"/>
</dbReference>
<evidence type="ECO:0000313" key="2">
    <source>
        <dbReference type="Proteomes" id="UP000216446"/>
    </source>
</evidence>
<sequence length="388" mass="41927">MPVDFYAALPALTRFADLADPAVYTPLPDSWTVVLTDVIGSTVAVQAGRYRDVNYVGAASIAAVLNASDRVDIPFVFGGDGATLVVPPDLLDDSLAALAALQIHASERLDLPLRVGYVSLGDIRAAGHEVAVARFQASPNYAQALFLGSGMGWAEDQIKAPATASQYASVVEPASGADPYAGLECRWEDIPSPYGETVSLLVAASGGAQADTYREVLREVEDIYGTGDAPHPITLDGLRLSSDPRRLSPEVALRHPAKAVAARAELWARNLLGRVLIRRKAKTSETDWDAYPRLLRAATDYRKFDGVLRMILAGTAEQRQRMERFLTARYDKGELAWGLHVSDRAVMTCLVYERMGQQVHFIDGANGGYTAAAVPFKKRLKALAAERA</sequence>
<accession>A0A259U150</accession>
<dbReference type="OrthoDB" id="5342145at2"/>
<proteinExistence type="predicted"/>
<keyword evidence="2" id="KW-1185">Reference proteome</keyword>
<organism evidence="1 2">
    <name type="scientific">Rubricoccus marinus</name>
    <dbReference type="NCBI Taxonomy" id="716817"/>
    <lineage>
        <taxon>Bacteria</taxon>
        <taxon>Pseudomonadati</taxon>
        <taxon>Rhodothermota</taxon>
        <taxon>Rhodothermia</taxon>
        <taxon>Rhodothermales</taxon>
        <taxon>Rubricoccaceae</taxon>
        <taxon>Rubricoccus</taxon>
    </lineage>
</organism>
<dbReference type="InterPro" id="IPR021445">
    <property type="entry name" value="DUF3095"/>
</dbReference>
<evidence type="ECO:0008006" key="3">
    <source>
        <dbReference type="Google" id="ProtNLM"/>
    </source>
</evidence>
<dbReference type="Pfam" id="PF11294">
    <property type="entry name" value="DUF3095"/>
    <property type="match status" value="1"/>
</dbReference>
<evidence type="ECO:0000313" key="1">
    <source>
        <dbReference type="EMBL" id="OZC03753.1"/>
    </source>
</evidence>
<name>A0A259U150_9BACT</name>
<reference evidence="1 2" key="1">
    <citation type="submission" date="2016-11" db="EMBL/GenBank/DDBJ databases">
        <title>Study of marine rhodopsin-containing bacteria.</title>
        <authorList>
            <person name="Yoshizawa S."/>
            <person name="Kumagai Y."/>
            <person name="Kogure K."/>
        </authorList>
    </citation>
    <scope>NUCLEOTIDE SEQUENCE [LARGE SCALE GENOMIC DNA]</scope>
    <source>
        <strain evidence="1 2">SG-29</strain>
    </source>
</reference>
<dbReference type="InParanoid" id="A0A259U150"/>
<dbReference type="AlphaFoldDB" id="A0A259U150"/>
<protein>
    <recommendedName>
        <fullName evidence="3">Adenylate cyclase</fullName>
    </recommendedName>
</protein>
<dbReference type="Proteomes" id="UP000216446">
    <property type="component" value="Unassembled WGS sequence"/>
</dbReference>
<comment type="caution">
    <text evidence="1">The sequence shown here is derived from an EMBL/GenBank/DDBJ whole genome shotgun (WGS) entry which is preliminary data.</text>
</comment>
<dbReference type="RefSeq" id="WP_094549470.1">
    <property type="nucleotide sequence ID" value="NZ_MQWB01000001.1"/>
</dbReference>
<gene>
    <name evidence="1" type="ORF">BSZ36_12625</name>
</gene>